<dbReference type="Gene3D" id="3.40.50.11190">
    <property type="match status" value="1"/>
</dbReference>
<organism evidence="4 5">
    <name type="scientific">Blastopirellula marina</name>
    <dbReference type="NCBI Taxonomy" id="124"/>
    <lineage>
        <taxon>Bacteria</taxon>
        <taxon>Pseudomonadati</taxon>
        <taxon>Planctomycetota</taxon>
        <taxon>Planctomycetia</taxon>
        <taxon>Pirellulales</taxon>
        <taxon>Pirellulaceae</taxon>
        <taxon>Blastopirellula</taxon>
    </lineage>
</organism>
<proteinExistence type="predicted"/>
<feature type="binding site" evidence="2">
    <location>
        <position position="154"/>
    </location>
    <ligand>
        <name>substrate</name>
    </ligand>
</feature>
<dbReference type="Gene3D" id="3.40.50.2000">
    <property type="entry name" value="Glycogen Phosphorylase B"/>
    <property type="match status" value="1"/>
</dbReference>
<dbReference type="InterPro" id="IPR007235">
    <property type="entry name" value="Glyco_trans_28_C"/>
</dbReference>
<comment type="caution">
    <text evidence="4">The sequence shown here is derived from an EMBL/GenBank/DDBJ whole genome shotgun (WGS) entry which is preliminary data.</text>
</comment>
<dbReference type="NCBIfam" id="TIGR03590">
    <property type="entry name" value="PseG"/>
    <property type="match status" value="1"/>
</dbReference>
<protein>
    <submittedName>
        <fullName evidence="4">UDP-2,4-diacetamido-2,4, 6-trideoxy-beta-L-altropyranose hydrolase</fullName>
    </submittedName>
</protein>
<dbReference type="PANTHER" id="PTHR21015:SF22">
    <property type="entry name" value="GLYCOSYLTRANSFERASE"/>
    <property type="match status" value="1"/>
</dbReference>
<dbReference type="Proteomes" id="UP000240009">
    <property type="component" value="Unassembled WGS sequence"/>
</dbReference>
<dbReference type="Pfam" id="PF04101">
    <property type="entry name" value="Glyco_tran_28_C"/>
    <property type="match status" value="1"/>
</dbReference>
<feature type="binding site" evidence="2">
    <location>
        <position position="258"/>
    </location>
    <ligand>
        <name>substrate</name>
    </ligand>
</feature>
<evidence type="ECO:0000313" key="4">
    <source>
        <dbReference type="EMBL" id="PQO38795.1"/>
    </source>
</evidence>
<evidence type="ECO:0000259" key="3">
    <source>
        <dbReference type="Pfam" id="PF04101"/>
    </source>
</evidence>
<feature type="domain" description="Glycosyl transferase family 28 C-terminal" evidence="3">
    <location>
        <begin position="174"/>
        <end position="323"/>
    </location>
</feature>
<dbReference type="PANTHER" id="PTHR21015">
    <property type="entry name" value="UDP-N-ACETYLGLUCOSAMINE--N-ACETYLMURAMYL-(PENTAPEPTIDE) PYROPHOSPHORYL-UNDECAPRENOL N-ACETYLGLUCOSAMINE TRANSFERASE 1"/>
    <property type="match status" value="1"/>
</dbReference>
<evidence type="ECO:0000256" key="1">
    <source>
        <dbReference type="PIRSR" id="PIRSR620023-1"/>
    </source>
</evidence>
<dbReference type="InterPro" id="IPR020023">
    <property type="entry name" value="PseG"/>
</dbReference>
<evidence type="ECO:0000313" key="5">
    <source>
        <dbReference type="Proteomes" id="UP000240009"/>
    </source>
</evidence>
<gene>
    <name evidence="4" type="primary">pseG</name>
    <name evidence="4" type="ORF">C5Y96_02695</name>
</gene>
<evidence type="ECO:0000256" key="2">
    <source>
        <dbReference type="PIRSR" id="PIRSR620023-2"/>
    </source>
</evidence>
<dbReference type="GO" id="GO:0016787">
    <property type="term" value="F:hydrolase activity"/>
    <property type="evidence" value="ECO:0007669"/>
    <property type="project" value="UniProtKB-KW"/>
</dbReference>
<feature type="active site" description="Proton acceptor" evidence="1">
    <location>
        <position position="16"/>
    </location>
</feature>
<dbReference type="AlphaFoldDB" id="A0A2S8G2W7"/>
<dbReference type="GO" id="GO:0016758">
    <property type="term" value="F:hexosyltransferase activity"/>
    <property type="evidence" value="ECO:0007669"/>
    <property type="project" value="InterPro"/>
</dbReference>
<dbReference type="OrthoDB" id="9805604at2"/>
<keyword evidence="4" id="KW-0378">Hydrolase</keyword>
<dbReference type="EMBL" id="PUIA01000016">
    <property type="protein sequence ID" value="PQO38795.1"/>
    <property type="molecule type" value="Genomic_DNA"/>
</dbReference>
<sequence length="348" mass="38433">MLLIRADASVSMGTGHIMRCLALAQAWRGQIGPVKFVSSEMPNRLIDRLKNESFEVIMNDAAAGSKEDLQHLKTLIDDEKAVRVVVDGYQFDDSYQQGLADHNCRVLFFDDYGHCSHYEADWILNQNLGADPALYDNRGGRTKLLLGSAYVLLRQEFLGLGVKSRPRRKQIENILITLGGSDAHNLTLPVLFALKQIAEKTMDVKVLLGPGNPHRSSIDDVLSEFPCSIEILDNVSNMAPTLSWTDIAICGGGSTNWEMAYFGIPRIVLIQADNQLLACQSLMMAGCASILDARHTFDEFQLINELRLLLTSTSLIQQMSHANQNIVDGHGVNRVLLEIAPDGSSSHN</sequence>
<name>A0A2S8G2W7_9BACT</name>
<reference evidence="4 5" key="1">
    <citation type="submission" date="2018-02" db="EMBL/GenBank/DDBJ databases">
        <title>Comparative genomes isolates from brazilian mangrove.</title>
        <authorList>
            <person name="Araujo J.E."/>
            <person name="Taketani R.G."/>
            <person name="Silva M.C.P."/>
            <person name="Loureco M.V."/>
            <person name="Andreote F.D."/>
        </authorList>
    </citation>
    <scope>NUCLEOTIDE SEQUENCE [LARGE SCALE GENOMIC DNA]</scope>
    <source>
        <strain evidence="4 5">HEX-2 MGV</strain>
    </source>
</reference>
<accession>A0A2S8G2W7</accession>
<dbReference type="RefSeq" id="WP_105349995.1">
    <property type="nucleotide sequence ID" value="NZ_PUIA01000016.1"/>
</dbReference>
<dbReference type="SUPFAM" id="SSF53756">
    <property type="entry name" value="UDP-Glycosyltransferase/glycogen phosphorylase"/>
    <property type="match status" value="1"/>
</dbReference>